<accession>B0C647</accession>
<dbReference type="Gene3D" id="1.10.10.60">
    <property type="entry name" value="Homeodomain-like"/>
    <property type="match status" value="2"/>
</dbReference>
<keyword evidence="1" id="KW-0805">Transcription regulation</keyword>
<name>B0C647_ACAM1</name>
<proteinExistence type="predicted"/>
<dbReference type="InterPro" id="IPR018060">
    <property type="entry name" value="HTH_AraC"/>
</dbReference>
<evidence type="ECO:0000256" key="1">
    <source>
        <dbReference type="ARBA" id="ARBA00023015"/>
    </source>
</evidence>
<dbReference type="GO" id="GO:0003700">
    <property type="term" value="F:DNA-binding transcription factor activity"/>
    <property type="evidence" value="ECO:0007669"/>
    <property type="project" value="InterPro"/>
</dbReference>
<feature type="domain" description="HTH araC/xylS-type" evidence="4">
    <location>
        <begin position="106"/>
        <end position="204"/>
    </location>
</feature>
<gene>
    <name evidence="5" type="ordered locus">AM1_6232</name>
</gene>
<evidence type="ECO:0000313" key="6">
    <source>
        <dbReference type="Proteomes" id="UP000000268"/>
    </source>
</evidence>
<dbReference type="STRING" id="329726.AM1_6232"/>
<dbReference type="PROSITE" id="PS01124">
    <property type="entry name" value="HTH_ARAC_FAMILY_2"/>
    <property type="match status" value="1"/>
</dbReference>
<dbReference type="PROSITE" id="PS00041">
    <property type="entry name" value="HTH_ARAC_FAMILY_1"/>
    <property type="match status" value="1"/>
</dbReference>
<keyword evidence="6" id="KW-1185">Reference proteome</keyword>
<organism evidence="5 6">
    <name type="scientific">Acaryochloris marina (strain MBIC 11017)</name>
    <dbReference type="NCBI Taxonomy" id="329726"/>
    <lineage>
        <taxon>Bacteria</taxon>
        <taxon>Bacillati</taxon>
        <taxon>Cyanobacteriota</taxon>
        <taxon>Cyanophyceae</taxon>
        <taxon>Acaryochloridales</taxon>
        <taxon>Acaryochloridaceae</taxon>
        <taxon>Acaryochloris</taxon>
    </lineage>
</organism>
<protein>
    <submittedName>
        <fullName evidence="5">Transcriptional Regulator, AraC family</fullName>
    </submittedName>
</protein>
<dbReference type="eggNOG" id="COG4977">
    <property type="taxonomic scope" value="Bacteria"/>
</dbReference>
<evidence type="ECO:0000256" key="3">
    <source>
        <dbReference type="ARBA" id="ARBA00023163"/>
    </source>
</evidence>
<dbReference type="AlphaFoldDB" id="B0C647"/>
<dbReference type="EMBL" id="CP000828">
    <property type="protein sequence ID" value="ABW31164.1"/>
    <property type="molecule type" value="Genomic_DNA"/>
</dbReference>
<dbReference type="SUPFAM" id="SSF46689">
    <property type="entry name" value="Homeodomain-like"/>
    <property type="match status" value="2"/>
</dbReference>
<reference evidence="5 6" key="1">
    <citation type="journal article" date="2008" name="Proc. Natl. Acad. Sci. U.S.A.">
        <title>Niche adaptation and genome expansion in the chlorophyll d-producing cyanobacterium Acaryochloris marina.</title>
        <authorList>
            <person name="Swingley W.D."/>
            <person name="Chen M."/>
            <person name="Cheung P.C."/>
            <person name="Conrad A.L."/>
            <person name="Dejesa L.C."/>
            <person name="Hao J."/>
            <person name="Honchak B.M."/>
            <person name="Karbach L.E."/>
            <person name="Kurdoglu A."/>
            <person name="Lahiri S."/>
            <person name="Mastrian S.D."/>
            <person name="Miyashita H."/>
            <person name="Page L."/>
            <person name="Ramakrishna P."/>
            <person name="Satoh S."/>
            <person name="Sattley W.M."/>
            <person name="Shimada Y."/>
            <person name="Taylor H.L."/>
            <person name="Tomo T."/>
            <person name="Tsuchiya T."/>
            <person name="Wang Z.T."/>
            <person name="Raymond J."/>
            <person name="Mimuro M."/>
            <person name="Blankenship R.E."/>
            <person name="Touchman J.W."/>
        </authorList>
    </citation>
    <scope>NUCLEOTIDE SEQUENCE [LARGE SCALE GENOMIC DNA]</scope>
    <source>
        <strain evidence="6">MBIC 11017</strain>
    </source>
</reference>
<keyword evidence="2" id="KW-0238">DNA-binding</keyword>
<dbReference type="InterPro" id="IPR050204">
    <property type="entry name" value="AraC_XylS_family_regulators"/>
</dbReference>
<dbReference type="PRINTS" id="PR00032">
    <property type="entry name" value="HTHARAC"/>
</dbReference>
<evidence type="ECO:0000313" key="5">
    <source>
        <dbReference type="EMBL" id="ABW31164.1"/>
    </source>
</evidence>
<dbReference type="InterPro" id="IPR020449">
    <property type="entry name" value="Tscrpt_reg_AraC-type_HTH"/>
</dbReference>
<dbReference type="Pfam" id="PF12833">
    <property type="entry name" value="HTH_18"/>
    <property type="match status" value="1"/>
</dbReference>
<dbReference type="PANTHER" id="PTHR46796:SF6">
    <property type="entry name" value="ARAC SUBFAMILY"/>
    <property type="match status" value="1"/>
</dbReference>
<evidence type="ECO:0000259" key="4">
    <source>
        <dbReference type="PROSITE" id="PS01124"/>
    </source>
</evidence>
<dbReference type="HOGENOM" id="CLU_000445_88_4_3"/>
<dbReference type="InterPro" id="IPR009057">
    <property type="entry name" value="Homeodomain-like_sf"/>
</dbReference>
<dbReference type="Proteomes" id="UP000000268">
    <property type="component" value="Chromosome"/>
</dbReference>
<dbReference type="PANTHER" id="PTHR46796">
    <property type="entry name" value="HTH-TYPE TRANSCRIPTIONAL ACTIVATOR RHAS-RELATED"/>
    <property type="match status" value="1"/>
</dbReference>
<dbReference type="GO" id="GO:0043565">
    <property type="term" value="F:sequence-specific DNA binding"/>
    <property type="evidence" value="ECO:0007669"/>
    <property type="project" value="InterPro"/>
</dbReference>
<keyword evidence="3" id="KW-0804">Transcription</keyword>
<dbReference type="InterPro" id="IPR018062">
    <property type="entry name" value="HTH_AraC-typ_CS"/>
</dbReference>
<evidence type="ECO:0000256" key="2">
    <source>
        <dbReference type="ARBA" id="ARBA00023125"/>
    </source>
</evidence>
<dbReference type="KEGG" id="amr:AM1_6232"/>
<sequence>MTTQANGDVHIVQMRLQDAFLRQVAEEALGQNGDRIELISAFQARDPQIEAIATMLLAELQGGSLGSNLYVDSLANVLAVHLLRHHVTNRPELPTYEGGLPQRQLLKVLDYIDAHLGNEITLADLAVLVDISQFHFGRLFKQSLGRSPYQYLMLQRVERAKTLLKRTNQPIVEIALECGFNSHSQFGRKFRQMTGMTPKVYRAG</sequence>
<dbReference type="SMART" id="SM00342">
    <property type="entry name" value="HTH_ARAC"/>
    <property type="match status" value="1"/>
</dbReference>